<dbReference type="RefSeq" id="WP_273613570.1">
    <property type="nucleotide sequence ID" value="NZ_CP117416.1"/>
</dbReference>
<feature type="compositionally biased region" description="Basic and acidic residues" evidence="1">
    <location>
        <begin position="1"/>
        <end position="11"/>
    </location>
</feature>
<evidence type="ECO:0000256" key="2">
    <source>
        <dbReference type="SAM" id="Phobius"/>
    </source>
</evidence>
<dbReference type="EMBL" id="CP117416">
    <property type="protein sequence ID" value="WCT55126.1"/>
    <property type="molecule type" value="Genomic_DNA"/>
</dbReference>
<dbReference type="Pfam" id="PF18910">
    <property type="entry name" value="DUF5665"/>
    <property type="match status" value="1"/>
</dbReference>
<protein>
    <submittedName>
        <fullName evidence="3">DUF5665 domain-containing protein</fullName>
    </submittedName>
</protein>
<evidence type="ECO:0000313" key="3">
    <source>
        <dbReference type="EMBL" id="WCT55126.1"/>
    </source>
</evidence>
<keyword evidence="2" id="KW-1133">Transmembrane helix</keyword>
<dbReference type="Proteomes" id="UP001220509">
    <property type="component" value="Chromosome"/>
</dbReference>
<keyword evidence="4" id="KW-1185">Reference proteome</keyword>
<dbReference type="AlphaFoldDB" id="A0AAX3M068"/>
<feature type="transmembrane region" description="Helical" evidence="2">
    <location>
        <begin position="68"/>
        <end position="97"/>
    </location>
</feature>
<evidence type="ECO:0000256" key="1">
    <source>
        <dbReference type="SAM" id="MobiDB-lite"/>
    </source>
</evidence>
<feature type="region of interest" description="Disordered" evidence="1">
    <location>
        <begin position="1"/>
        <end position="25"/>
    </location>
</feature>
<accession>A0AAX3M068</accession>
<reference evidence="3 4" key="1">
    <citation type="submission" date="2023-02" db="EMBL/GenBank/DDBJ databases">
        <title>Genome sequence of Paenibacillus kyungheensis KACC 18744.</title>
        <authorList>
            <person name="Kim S."/>
            <person name="Heo J."/>
            <person name="Kwon S.-W."/>
        </authorList>
    </citation>
    <scope>NUCLEOTIDE SEQUENCE [LARGE SCALE GENOMIC DNA]</scope>
    <source>
        <strain evidence="3 4">KACC 18744</strain>
    </source>
</reference>
<gene>
    <name evidence="3" type="ORF">PQ456_18470</name>
</gene>
<keyword evidence="2" id="KW-0472">Membrane</keyword>
<dbReference type="KEGG" id="pka:PQ456_18470"/>
<name>A0AAX3M068_9BACL</name>
<proteinExistence type="predicted"/>
<keyword evidence="2" id="KW-0812">Transmembrane</keyword>
<sequence length="123" mass="13627">MAHDTKDKEVSPRSPELVKPPSEIGEHPFELRHEVKRLNERLDQIAEALDKAEIQDIIENYSSVKRRLVVNFIAGAARGLGLSLGTIVILAILGFILSQLVSLPLIGNYIAQILDYVKASQGR</sequence>
<evidence type="ECO:0000313" key="4">
    <source>
        <dbReference type="Proteomes" id="UP001220509"/>
    </source>
</evidence>
<dbReference type="InterPro" id="IPR043723">
    <property type="entry name" value="DUF5665"/>
</dbReference>
<organism evidence="3 4">
    <name type="scientific">Paenibacillus kyungheensis</name>
    <dbReference type="NCBI Taxonomy" id="1452732"/>
    <lineage>
        <taxon>Bacteria</taxon>
        <taxon>Bacillati</taxon>
        <taxon>Bacillota</taxon>
        <taxon>Bacilli</taxon>
        <taxon>Bacillales</taxon>
        <taxon>Paenibacillaceae</taxon>
        <taxon>Paenibacillus</taxon>
    </lineage>
</organism>